<name>A0A830EHR7_9CREN</name>
<evidence type="ECO:0000313" key="4">
    <source>
        <dbReference type="Proteomes" id="UP000657075"/>
    </source>
</evidence>
<dbReference type="EMBL" id="BMNM01000004">
    <property type="protein sequence ID" value="GGI77929.1"/>
    <property type="molecule type" value="Genomic_DNA"/>
</dbReference>
<keyword evidence="1" id="KW-0472">Membrane</keyword>
<feature type="transmembrane region" description="Helical" evidence="1">
    <location>
        <begin position="82"/>
        <end position="102"/>
    </location>
</feature>
<dbReference type="AlphaFoldDB" id="A0A830EHR7"/>
<feature type="transmembrane region" description="Helical" evidence="1">
    <location>
        <begin position="12"/>
        <end position="36"/>
    </location>
</feature>
<evidence type="ECO:0000313" key="5">
    <source>
        <dbReference type="Proteomes" id="UP001060771"/>
    </source>
</evidence>
<feature type="transmembrane region" description="Helical" evidence="1">
    <location>
        <begin position="42"/>
        <end position="70"/>
    </location>
</feature>
<keyword evidence="5" id="KW-1185">Reference proteome</keyword>
<evidence type="ECO:0000256" key="1">
    <source>
        <dbReference type="SAM" id="Phobius"/>
    </source>
</evidence>
<reference evidence="3" key="1">
    <citation type="journal article" date="2014" name="Int. J. Syst. Evol. Microbiol.">
        <title>Complete genome sequence of Corynebacterium casei LMG S-19264T (=DSM 44701T), isolated from a smear-ripened cheese.</title>
        <authorList>
            <consortium name="US DOE Joint Genome Institute (JGI-PGF)"/>
            <person name="Walter F."/>
            <person name="Albersmeier A."/>
            <person name="Kalinowski J."/>
            <person name="Ruckert C."/>
        </authorList>
    </citation>
    <scope>NUCLEOTIDE SEQUENCE</scope>
    <source>
        <strain evidence="3">JCM 11219</strain>
    </source>
</reference>
<reference evidence="2" key="4">
    <citation type="journal article" date="2023" name="Microbiol. Resour. Announc.">
        <title>Complete Genome Sequence of Vulcanisaeta souniana Strain IC-059, a Hyperthermophilic Archaeon Isolated from Hot Spring Water in Japan.</title>
        <authorList>
            <person name="Kato S."/>
            <person name="Itoh T."/>
            <person name="Wu L."/>
            <person name="Ma J."/>
            <person name="Ohkuma M."/>
        </authorList>
    </citation>
    <scope>NUCLEOTIDE SEQUENCE</scope>
    <source>
        <strain evidence="2">JCM 11219</strain>
    </source>
</reference>
<sequence length="206" mass="22823">MNIVPILIMDFFISFIGNAVPFFGEAYTVYAALTLFNIRSSILSIALIIIVTALGATISKNVSYALGYALRKPLKKTSAVKLIMFLSSKSPLWILVIILAALPGLPFDDYVYVGTGAASINPLRLNAYVLIGKLIKSSIEIPIELLLFSSLYGLLKPSIGLSMFQVIMAIVFTILAFIIFKVDWIKIYIKLQNRINVLPRMNNDEL</sequence>
<dbReference type="Proteomes" id="UP001060771">
    <property type="component" value="Chromosome"/>
</dbReference>
<gene>
    <name evidence="3" type="ORF">GCM10007112_13390</name>
    <name evidence="2" type="ORF">Vsou_26270</name>
</gene>
<accession>A0A830EHR7</accession>
<dbReference type="OrthoDB" id="34468at2157"/>
<feature type="transmembrane region" description="Helical" evidence="1">
    <location>
        <begin position="159"/>
        <end position="180"/>
    </location>
</feature>
<keyword evidence="1" id="KW-1133">Transmembrane helix</keyword>
<keyword evidence="1" id="KW-0812">Transmembrane</keyword>
<reference evidence="5" key="3">
    <citation type="submission" date="2022-09" db="EMBL/GenBank/DDBJ databases">
        <title>Complete genome sequence of Vulcanisaeta souniana.</title>
        <authorList>
            <person name="Kato S."/>
            <person name="Itoh T."/>
            <person name="Ohkuma M."/>
        </authorList>
    </citation>
    <scope>NUCLEOTIDE SEQUENCE [LARGE SCALE GENOMIC DNA]</scope>
    <source>
        <strain evidence="5">JCM 11219</strain>
    </source>
</reference>
<proteinExistence type="predicted"/>
<dbReference type="GeneID" id="76208167"/>
<evidence type="ECO:0008006" key="6">
    <source>
        <dbReference type="Google" id="ProtNLM"/>
    </source>
</evidence>
<dbReference type="EMBL" id="AP026830">
    <property type="protein sequence ID" value="BDR93534.1"/>
    <property type="molecule type" value="Genomic_DNA"/>
</dbReference>
<evidence type="ECO:0000313" key="3">
    <source>
        <dbReference type="EMBL" id="GGI77929.1"/>
    </source>
</evidence>
<reference evidence="3" key="2">
    <citation type="submission" date="2020-09" db="EMBL/GenBank/DDBJ databases">
        <authorList>
            <person name="Sun Q."/>
            <person name="Ohkuma M."/>
        </authorList>
    </citation>
    <scope>NUCLEOTIDE SEQUENCE</scope>
    <source>
        <strain evidence="3">JCM 11219</strain>
    </source>
</reference>
<dbReference type="RefSeq" id="WP_188603232.1">
    <property type="nucleotide sequence ID" value="NZ_AP026830.1"/>
</dbReference>
<protein>
    <recommendedName>
        <fullName evidence="6">SNARE associated Golgi protein</fullName>
    </recommendedName>
</protein>
<dbReference type="Proteomes" id="UP000657075">
    <property type="component" value="Unassembled WGS sequence"/>
</dbReference>
<evidence type="ECO:0000313" key="2">
    <source>
        <dbReference type="EMBL" id="BDR93534.1"/>
    </source>
</evidence>
<organism evidence="3 4">
    <name type="scientific">Vulcanisaeta souniana JCM 11219</name>
    <dbReference type="NCBI Taxonomy" id="1293586"/>
    <lineage>
        <taxon>Archaea</taxon>
        <taxon>Thermoproteota</taxon>
        <taxon>Thermoprotei</taxon>
        <taxon>Thermoproteales</taxon>
        <taxon>Thermoproteaceae</taxon>
        <taxon>Vulcanisaeta</taxon>
    </lineage>
</organism>